<gene>
    <name evidence="1" type="ORF">g.164615</name>
</gene>
<sequence>MDVRSMRGSSGISDHYIVKTKVKIRLSIKWKERKALVKKLNIEQLKNPQTTEQCKNRLNYTLRTVEEKSSIDDMWEKREKSVKKIAEEVLGFQGKQSINKWFNKERKTAIVKNYTVRTIMLRDPGKANKQELALKQREAKQIIRKNKRMWEKARIETIENSYKNSIKLFFGRANDIKNGFKPRSTIMKDDERNLITVRKEVTKEFKKVFEKILNVSTQTETNNDDVTTIDQYLEDPHWKRLKWRSKCLREERHLEKTQ</sequence>
<dbReference type="OrthoDB" id="6604541at2759"/>
<organism evidence="1">
    <name type="scientific">Sipha flava</name>
    <name type="common">yellow sugarcane aphid</name>
    <dbReference type="NCBI Taxonomy" id="143950"/>
    <lineage>
        <taxon>Eukaryota</taxon>
        <taxon>Metazoa</taxon>
        <taxon>Ecdysozoa</taxon>
        <taxon>Arthropoda</taxon>
        <taxon>Hexapoda</taxon>
        <taxon>Insecta</taxon>
        <taxon>Pterygota</taxon>
        <taxon>Neoptera</taxon>
        <taxon>Paraneoptera</taxon>
        <taxon>Hemiptera</taxon>
        <taxon>Sternorrhyncha</taxon>
        <taxon>Aphidomorpha</taxon>
        <taxon>Aphidoidea</taxon>
        <taxon>Aphididae</taxon>
        <taxon>Sipha</taxon>
    </lineage>
</organism>
<evidence type="ECO:0008006" key="2">
    <source>
        <dbReference type="Google" id="ProtNLM"/>
    </source>
</evidence>
<dbReference type="AlphaFoldDB" id="A0A2S2R9E9"/>
<reference evidence="1" key="1">
    <citation type="submission" date="2018-04" db="EMBL/GenBank/DDBJ databases">
        <title>Transcriptome assembly of Sipha flava.</title>
        <authorList>
            <person name="Scully E.D."/>
            <person name="Geib S.M."/>
            <person name="Palmer N.A."/>
            <person name="Koch K."/>
            <person name="Bradshaw J."/>
            <person name="Heng-Moss T."/>
            <person name="Sarath G."/>
        </authorList>
    </citation>
    <scope>NUCLEOTIDE SEQUENCE</scope>
</reference>
<protein>
    <recommendedName>
        <fullName evidence="2">Craniofacial development protein 2</fullName>
    </recommendedName>
</protein>
<proteinExistence type="predicted"/>
<evidence type="ECO:0000313" key="1">
    <source>
        <dbReference type="EMBL" id="MBY86583.1"/>
    </source>
</evidence>
<name>A0A2S2R9E9_9HEMI</name>
<dbReference type="EMBL" id="GGMS01017380">
    <property type="protein sequence ID" value="MBY86583.1"/>
    <property type="molecule type" value="Transcribed_RNA"/>
</dbReference>
<accession>A0A2S2R9E9</accession>